<dbReference type="Proteomes" id="UP000023541">
    <property type="component" value="Unassembled WGS sequence"/>
</dbReference>
<protein>
    <submittedName>
        <fullName evidence="1">Uncharacterized protein</fullName>
    </submittedName>
</protein>
<evidence type="ECO:0000313" key="1">
    <source>
        <dbReference type="EMBL" id="EZH72733.1"/>
    </source>
</evidence>
<gene>
    <name evidence="1" type="ORF">ATO12_21605</name>
</gene>
<reference evidence="1 2" key="1">
    <citation type="submission" date="2014-04" db="EMBL/GenBank/DDBJ databases">
        <title>Aquimarina sp. 22II-S11-z7 Genome Sequencing.</title>
        <authorList>
            <person name="Lai Q."/>
        </authorList>
    </citation>
    <scope>NUCLEOTIDE SEQUENCE [LARGE SCALE GENOMIC DNA]</scope>
    <source>
        <strain evidence="1 2">22II-S11-z7</strain>
    </source>
</reference>
<comment type="caution">
    <text evidence="1">The sequence shown here is derived from an EMBL/GenBank/DDBJ whole genome shotgun (WGS) entry which is preliminary data.</text>
</comment>
<dbReference type="AlphaFoldDB" id="A0A023BSE7"/>
<dbReference type="OrthoDB" id="1441793at2"/>
<name>A0A023BSE7_9FLAO</name>
<dbReference type="EMBL" id="AQRA01000007">
    <property type="protein sequence ID" value="EZH72733.1"/>
    <property type="molecule type" value="Genomic_DNA"/>
</dbReference>
<proteinExistence type="predicted"/>
<keyword evidence="2" id="KW-1185">Reference proteome</keyword>
<dbReference type="STRING" id="1317122.ATO12_21605"/>
<dbReference type="RefSeq" id="WP_034244015.1">
    <property type="nucleotide sequence ID" value="NZ_AQRA01000007.1"/>
</dbReference>
<accession>A0A023BSE7</accession>
<dbReference type="eggNOG" id="ENOG50337W2">
    <property type="taxonomic scope" value="Bacteria"/>
</dbReference>
<sequence>MNKTILIQTLVFFIFFTFSSGYAQNLKGESELSVTDQDKFITLSQVNSVLSVGAESSPLSNGVNTVFIQQIGTSNAVLSNIIAESSDIKILQKGDQNLVEINESAREIEKSIIQTGNNNSVTDFSFNPDISTNLELIQEGNNLIFERFGSNELSKNLKFKMSGDARTIIVRSF</sequence>
<organism evidence="1 2">
    <name type="scientific">Aquimarina atlantica</name>
    <dbReference type="NCBI Taxonomy" id="1317122"/>
    <lineage>
        <taxon>Bacteria</taxon>
        <taxon>Pseudomonadati</taxon>
        <taxon>Bacteroidota</taxon>
        <taxon>Flavobacteriia</taxon>
        <taxon>Flavobacteriales</taxon>
        <taxon>Flavobacteriaceae</taxon>
        <taxon>Aquimarina</taxon>
    </lineage>
</organism>
<evidence type="ECO:0000313" key="2">
    <source>
        <dbReference type="Proteomes" id="UP000023541"/>
    </source>
</evidence>